<evidence type="ECO:0000259" key="2">
    <source>
        <dbReference type="Pfam" id="PF07603"/>
    </source>
</evidence>
<feature type="domain" description="Bacterial repeat" evidence="3">
    <location>
        <begin position="458"/>
        <end position="510"/>
    </location>
</feature>
<gene>
    <name evidence="4" type="ORF">CXB77_00910</name>
</gene>
<protein>
    <recommendedName>
        <fullName evidence="6">Bacterial repeat domain-containing protein</fullName>
    </recommendedName>
</protein>
<dbReference type="OrthoDB" id="9815730at2"/>
<dbReference type="PANTHER" id="PTHR35812:SF1">
    <property type="entry name" value="LIPOPROTEIN"/>
    <property type="match status" value="1"/>
</dbReference>
<dbReference type="Pfam" id="PF07603">
    <property type="entry name" value="Lcl_C"/>
    <property type="match status" value="2"/>
</dbReference>
<accession>A0A2S7XV04</accession>
<dbReference type="InterPro" id="IPR011460">
    <property type="entry name" value="Lcl_C"/>
</dbReference>
<name>A0A2S7XV04_9GAMM</name>
<dbReference type="InterPro" id="IPR044060">
    <property type="entry name" value="Bacterial_rp_domain"/>
</dbReference>
<dbReference type="Proteomes" id="UP000239936">
    <property type="component" value="Unassembled WGS sequence"/>
</dbReference>
<feature type="domain" description="Bacterial repeat" evidence="3">
    <location>
        <begin position="358"/>
        <end position="432"/>
    </location>
</feature>
<feature type="chain" id="PRO_5015709047" description="Bacterial repeat domain-containing protein" evidence="1">
    <location>
        <begin position="32"/>
        <end position="637"/>
    </location>
</feature>
<organism evidence="4 5">
    <name type="scientific">Chromatium okenii</name>
    <dbReference type="NCBI Taxonomy" id="61644"/>
    <lineage>
        <taxon>Bacteria</taxon>
        <taxon>Pseudomonadati</taxon>
        <taxon>Pseudomonadota</taxon>
        <taxon>Gammaproteobacteria</taxon>
        <taxon>Chromatiales</taxon>
        <taxon>Chromatiaceae</taxon>
        <taxon>Chromatium</taxon>
    </lineage>
</organism>
<dbReference type="EMBL" id="PPGH01000010">
    <property type="protein sequence ID" value="PQJ97486.1"/>
    <property type="molecule type" value="Genomic_DNA"/>
</dbReference>
<sequence>MTMLDRMRSFYSLARGAGLIALLALAIPTHADGLNDTGITTCSNATENGLPCPVADFPGQDAEFGSNGFDFTKLDAAGNDLPATATDHTCVRDNVTGLIWQVKLSDSEFTFDETAGYVTSVNSTGLCGFNDWRMPNPKELLGIANHSIAYPDPTIDTNYFPNTPNSWFWSGSPHANDASSAWSVLFYSGHPSSRYRSNDFHVRLVRSGQSFDSFVDNEDGTVTQSNTGLMWAKCSEGQSGTNCTGTTKKMNWSAALIAANNSNLGGYNDWRLPNFKELQALVDYSRYLPAIDTDYFPNTPSSFFWPGSPNAGYSNSAWSVTFSTGGADGYDRNYDFCVRLVRGGQSFDSFDTFQLTVIKSGAGGSITSSDNQINCGANCSGNFYSGAKIMLNAVVDSNSVFTGWSGGGCSGTSNCTVTMNAAQTITANFAPASYSLSINKSGNGLIYSDDYKINCGSTCSADFNSGIIVNLNTTPDAGYVFSNWSNGCTGSGACSILMNSAKAVLATFNPAPTYAIGLVANPSAGGSVTCSVNPVIQGGSTNCTATPNTGYTFTGFGGDCSGTSCSLTNVTANKTVTANFTAITYPINVTANPSLGGSVNCSVNPVSYGSSVIAPQRQRLVITSVDLAAIAAARVAA</sequence>
<keyword evidence="5" id="KW-1185">Reference proteome</keyword>
<dbReference type="AlphaFoldDB" id="A0A2S7XV04"/>
<dbReference type="Pfam" id="PF18998">
    <property type="entry name" value="Flg_new_2"/>
    <property type="match status" value="3"/>
</dbReference>
<feature type="signal peptide" evidence="1">
    <location>
        <begin position="1"/>
        <end position="31"/>
    </location>
</feature>
<evidence type="ECO:0000313" key="5">
    <source>
        <dbReference type="Proteomes" id="UP000239936"/>
    </source>
</evidence>
<comment type="caution">
    <text evidence="4">The sequence shown here is derived from an EMBL/GenBank/DDBJ whole genome shotgun (WGS) entry which is preliminary data.</text>
</comment>
<evidence type="ECO:0008006" key="6">
    <source>
        <dbReference type="Google" id="ProtNLM"/>
    </source>
</evidence>
<keyword evidence="1" id="KW-0732">Signal</keyword>
<feature type="domain" description="Lcl C-terminal" evidence="2">
    <location>
        <begin position="90"/>
        <end position="206"/>
    </location>
</feature>
<evidence type="ECO:0000256" key="1">
    <source>
        <dbReference type="SAM" id="SignalP"/>
    </source>
</evidence>
<feature type="domain" description="Lcl C-terminal" evidence="2">
    <location>
        <begin position="220"/>
        <end position="342"/>
    </location>
</feature>
<proteinExistence type="predicted"/>
<evidence type="ECO:0000259" key="3">
    <source>
        <dbReference type="Pfam" id="PF18998"/>
    </source>
</evidence>
<feature type="domain" description="Bacterial repeat" evidence="3">
    <location>
        <begin position="519"/>
        <end position="583"/>
    </location>
</feature>
<dbReference type="PANTHER" id="PTHR35812">
    <property type="entry name" value="LIPOPROTEIN"/>
    <property type="match status" value="1"/>
</dbReference>
<evidence type="ECO:0000313" key="4">
    <source>
        <dbReference type="EMBL" id="PQJ97486.1"/>
    </source>
</evidence>
<reference evidence="4 5" key="1">
    <citation type="submission" date="2018-01" db="EMBL/GenBank/DDBJ databases">
        <title>The complete genome sequence of Chromatium okenii LaCa, a purple sulfur bacterium with a turbulent life.</title>
        <authorList>
            <person name="Luedin S.M."/>
            <person name="Liechti N."/>
            <person name="Storelli N."/>
            <person name="Danza F."/>
            <person name="Wittwer M."/>
            <person name="Pothier J.F."/>
            <person name="Tonolla M.A."/>
        </authorList>
    </citation>
    <scope>NUCLEOTIDE SEQUENCE [LARGE SCALE GENOMIC DNA]</scope>
    <source>
        <strain evidence="4 5">LaCa</strain>
    </source>
</reference>